<dbReference type="GO" id="GO:0007155">
    <property type="term" value="P:cell adhesion"/>
    <property type="evidence" value="ECO:0007669"/>
    <property type="project" value="InterPro"/>
</dbReference>
<keyword evidence="5" id="KW-0732">Signal</keyword>
<dbReference type="GO" id="GO:0030001">
    <property type="term" value="P:metal ion transport"/>
    <property type="evidence" value="ECO:0007669"/>
    <property type="project" value="InterPro"/>
</dbReference>
<comment type="similarity">
    <text evidence="2 6">Belongs to the bacterial solute-binding protein 9 family.</text>
</comment>
<name>A0A923PMY6_9BACT</name>
<dbReference type="PRINTS" id="PR00690">
    <property type="entry name" value="ADHESNFAMILY"/>
</dbReference>
<dbReference type="Gene3D" id="3.40.50.1980">
    <property type="entry name" value="Nitrogenase molybdenum iron protein domain"/>
    <property type="match status" value="2"/>
</dbReference>
<dbReference type="EMBL" id="JACSIT010000141">
    <property type="protein sequence ID" value="MBC6995676.1"/>
    <property type="molecule type" value="Genomic_DNA"/>
</dbReference>
<keyword evidence="9" id="KW-1185">Reference proteome</keyword>
<evidence type="ECO:0000256" key="5">
    <source>
        <dbReference type="ARBA" id="ARBA00022729"/>
    </source>
</evidence>
<accession>A0A923PMY6</accession>
<dbReference type="GO" id="GO:0030313">
    <property type="term" value="C:cell envelope"/>
    <property type="evidence" value="ECO:0007669"/>
    <property type="project" value="UniProtKB-SubCell"/>
</dbReference>
<proteinExistence type="inferred from homology"/>
<gene>
    <name evidence="8" type="ORF">H9S92_16035</name>
</gene>
<keyword evidence="7" id="KW-0472">Membrane</keyword>
<dbReference type="InterPro" id="IPR006128">
    <property type="entry name" value="Lipoprotein_PsaA-like"/>
</dbReference>
<keyword evidence="4" id="KW-0479">Metal-binding</keyword>
<dbReference type="InterPro" id="IPR006129">
    <property type="entry name" value="AdhesinB"/>
</dbReference>
<dbReference type="PROSITE" id="PS51257">
    <property type="entry name" value="PROKAR_LIPOPROTEIN"/>
    <property type="match status" value="1"/>
</dbReference>
<dbReference type="GO" id="GO:0046872">
    <property type="term" value="F:metal ion binding"/>
    <property type="evidence" value="ECO:0007669"/>
    <property type="project" value="UniProtKB-KW"/>
</dbReference>
<keyword evidence="3 6" id="KW-0813">Transport</keyword>
<protein>
    <submittedName>
        <fullName evidence="8">Zinc ABC transporter substrate-binding protein</fullName>
    </submittedName>
</protein>
<evidence type="ECO:0000256" key="4">
    <source>
        <dbReference type="ARBA" id="ARBA00022723"/>
    </source>
</evidence>
<dbReference type="Pfam" id="PF01297">
    <property type="entry name" value="ZnuA"/>
    <property type="match status" value="1"/>
</dbReference>
<comment type="subcellular location">
    <subcellularLocation>
        <location evidence="1">Cell envelope</location>
    </subcellularLocation>
</comment>
<dbReference type="RefSeq" id="WP_187467704.1">
    <property type="nucleotide sequence ID" value="NZ_JACSIT010000141.1"/>
</dbReference>
<dbReference type="SUPFAM" id="SSF53807">
    <property type="entry name" value="Helical backbone' metal receptor"/>
    <property type="match status" value="1"/>
</dbReference>
<evidence type="ECO:0000256" key="3">
    <source>
        <dbReference type="ARBA" id="ARBA00022448"/>
    </source>
</evidence>
<feature type="transmembrane region" description="Helical" evidence="7">
    <location>
        <begin position="326"/>
        <end position="344"/>
    </location>
</feature>
<dbReference type="PANTHER" id="PTHR42953">
    <property type="entry name" value="HIGH-AFFINITY ZINC UPTAKE SYSTEM PROTEIN ZNUA-RELATED"/>
    <property type="match status" value="1"/>
</dbReference>
<evidence type="ECO:0000256" key="1">
    <source>
        <dbReference type="ARBA" id="ARBA00004196"/>
    </source>
</evidence>
<dbReference type="Proteomes" id="UP000650081">
    <property type="component" value="Unassembled WGS sequence"/>
</dbReference>
<keyword evidence="7" id="KW-0812">Transmembrane</keyword>
<keyword evidence="7" id="KW-1133">Transmembrane helix</keyword>
<evidence type="ECO:0000256" key="6">
    <source>
        <dbReference type="RuleBase" id="RU003512"/>
    </source>
</evidence>
<evidence type="ECO:0000313" key="8">
    <source>
        <dbReference type="EMBL" id="MBC6995676.1"/>
    </source>
</evidence>
<evidence type="ECO:0000256" key="7">
    <source>
        <dbReference type="SAM" id="Phobius"/>
    </source>
</evidence>
<evidence type="ECO:0000313" key="9">
    <source>
        <dbReference type="Proteomes" id="UP000650081"/>
    </source>
</evidence>
<dbReference type="AlphaFoldDB" id="A0A923PMY6"/>
<organism evidence="8 9">
    <name type="scientific">Neolewinella lacunae</name>
    <dbReference type="NCBI Taxonomy" id="1517758"/>
    <lineage>
        <taxon>Bacteria</taxon>
        <taxon>Pseudomonadati</taxon>
        <taxon>Bacteroidota</taxon>
        <taxon>Saprospiria</taxon>
        <taxon>Saprospirales</taxon>
        <taxon>Lewinellaceae</taxon>
        <taxon>Neolewinella</taxon>
    </lineage>
</organism>
<dbReference type="InterPro" id="IPR006127">
    <property type="entry name" value="ZnuA-like"/>
</dbReference>
<dbReference type="InterPro" id="IPR050492">
    <property type="entry name" value="Bact_metal-bind_prot9"/>
</dbReference>
<evidence type="ECO:0000256" key="2">
    <source>
        <dbReference type="ARBA" id="ARBA00011028"/>
    </source>
</evidence>
<comment type="caution">
    <text evidence="8">The sequence shown here is derived from an EMBL/GenBank/DDBJ whole genome shotgun (WGS) entry which is preliminary data.</text>
</comment>
<dbReference type="PRINTS" id="PR00691">
    <property type="entry name" value="ADHESINB"/>
</dbReference>
<sequence length="351" mass="37704">MRSLIIIFTLLLGYLPGIPTSSGTIACVRGQTTVPTDETRPLVLASASIFADMAEVIAGGLLRVQSIVPIGGDPHIYEPTPADVQLVSRADLVLINGLTFEGWMNELIANSGTRANTVIITQGIGSIASEEYANSSDPHAWMTAKNGQTYARNIRDALIALDPANQDVYTFNAGIYLQQLEDLDAEIFQQIESIPLEKRVLITSHDAFRYYGRHYGIRVEAALGTSTDAEVRTEDVNRLTRIIRETGVPAIFVESTINPKLIRQIATDNGLIIGGSLYADSLADPSLPAGTYLGMLRHNTQTIVAALRGEAVDSGDGMGPSAARQGGLLAIILAVMLGAFFYMVRQLNTGA</sequence>
<reference evidence="8" key="1">
    <citation type="submission" date="2020-08" db="EMBL/GenBank/DDBJ databases">
        <title>Lewinella bacteria from marine environments.</title>
        <authorList>
            <person name="Zhong Y."/>
        </authorList>
    </citation>
    <scope>NUCLEOTIDE SEQUENCE</scope>
    <source>
        <strain evidence="8">KCTC 42187</strain>
    </source>
</reference>
<dbReference type="PANTHER" id="PTHR42953:SF1">
    <property type="entry name" value="METAL-BINDING PROTEIN HI_0362-RELATED"/>
    <property type="match status" value="1"/>
</dbReference>